<reference evidence="6 7" key="1">
    <citation type="submission" date="2023-05" db="EMBL/GenBank/DDBJ databases">
        <authorList>
            <person name="Zhang X."/>
        </authorList>
    </citation>
    <scope>NUCLEOTIDE SEQUENCE [LARGE SCALE GENOMIC DNA]</scope>
    <source>
        <strain evidence="6 7">DM2B3-1</strain>
    </source>
</reference>
<evidence type="ECO:0000256" key="3">
    <source>
        <dbReference type="ARBA" id="ARBA00022801"/>
    </source>
</evidence>
<dbReference type="Proteomes" id="UP001228581">
    <property type="component" value="Unassembled WGS sequence"/>
</dbReference>
<dbReference type="Pfam" id="PF04586">
    <property type="entry name" value="Peptidase_S78"/>
    <property type="match status" value="1"/>
</dbReference>
<comment type="caution">
    <text evidence="6">The sequence shown here is derived from an EMBL/GenBank/DDBJ whole genome shotgun (WGS) entry which is preliminary data.</text>
</comment>
<feature type="coiled-coil region" evidence="4">
    <location>
        <begin position="209"/>
        <end position="236"/>
    </location>
</feature>
<keyword evidence="2 6" id="KW-0645">Protease</keyword>
<dbReference type="GO" id="GO:0006508">
    <property type="term" value="P:proteolysis"/>
    <property type="evidence" value="ECO:0007669"/>
    <property type="project" value="UniProtKB-KW"/>
</dbReference>
<dbReference type="InterPro" id="IPR012106">
    <property type="entry name" value="Phage_Mu_Gp1"/>
</dbReference>
<organism evidence="6 7">
    <name type="scientific">Xanthocytophaga flava</name>
    <dbReference type="NCBI Taxonomy" id="3048013"/>
    <lineage>
        <taxon>Bacteria</taxon>
        <taxon>Pseudomonadati</taxon>
        <taxon>Bacteroidota</taxon>
        <taxon>Cytophagia</taxon>
        <taxon>Cytophagales</taxon>
        <taxon>Rhodocytophagaceae</taxon>
        <taxon>Xanthocytophaga</taxon>
    </lineage>
</organism>
<dbReference type="Pfam" id="PF10123">
    <property type="entry name" value="Mu-like_Pro"/>
    <property type="match status" value="1"/>
</dbReference>
<name>A0ABT7CME2_9BACT</name>
<dbReference type="EMBL" id="JASJOT010000008">
    <property type="protein sequence ID" value="MDJ1494165.1"/>
    <property type="molecule type" value="Genomic_DNA"/>
</dbReference>
<evidence type="ECO:0000256" key="2">
    <source>
        <dbReference type="ARBA" id="ARBA00022670"/>
    </source>
</evidence>
<evidence type="ECO:0000313" key="6">
    <source>
        <dbReference type="EMBL" id="MDJ1494165.1"/>
    </source>
</evidence>
<proteinExistence type="predicted"/>
<accession>A0ABT7CME2</accession>
<dbReference type="GO" id="GO:0008233">
    <property type="term" value="F:peptidase activity"/>
    <property type="evidence" value="ECO:0007669"/>
    <property type="project" value="UniProtKB-KW"/>
</dbReference>
<keyword evidence="7" id="KW-1185">Reference proteome</keyword>
<evidence type="ECO:0000313" key="7">
    <source>
        <dbReference type="Proteomes" id="UP001228581"/>
    </source>
</evidence>
<dbReference type="InterPro" id="IPR054613">
    <property type="entry name" value="Peptidase_S78_dom"/>
</dbReference>
<sequence>MPKTRFVVLDSSINRYGYRVKAENMTTENFLKNPVMFYRHDRYQGVIGKWEDLKFENGQWTALAVFDENDEMGAKIARQVTEGFLNATSVGIDVDYDSIEYEANPLIPGQTIPVATKFDLLEISIADIPALANATRLACMKRNVTLSQSDNGMTAEILQSILSTHVNPTEIPMKTVIRQLGLADNATEAEALQKVTELMSQNTGLNGKLTSANTTIKTLEDKVAELSQSSAKANAKVLVDAALTANKITKAEEAHYLSLAELNYDVVKALFDGKTAYQSINSQLNAGSQTNNMLEDRKAWTLTDWQKKDSEGLGNLRANNPEAYQALIKSVKVK</sequence>
<keyword evidence="3" id="KW-0378">Hydrolase</keyword>
<evidence type="ECO:0000259" key="5">
    <source>
        <dbReference type="Pfam" id="PF04586"/>
    </source>
</evidence>
<gene>
    <name evidence="6" type="ORF">QNI19_14575</name>
</gene>
<keyword evidence="1" id="KW-1188">Viral release from host cell</keyword>
<evidence type="ECO:0000256" key="1">
    <source>
        <dbReference type="ARBA" id="ARBA00022612"/>
    </source>
</evidence>
<dbReference type="RefSeq" id="WP_313997087.1">
    <property type="nucleotide sequence ID" value="NZ_JASJOT010000008.1"/>
</dbReference>
<evidence type="ECO:0000256" key="4">
    <source>
        <dbReference type="SAM" id="Coils"/>
    </source>
</evidence>
<protein>
    <submittedName>
        <fullName evidence="6">Phage protease</fullName>
    </submittedName>
</protein>
<feature type="domain" description="Prohead serine protease" evidence="5">
    <location>
        <begin position="32"/>
        <end position="135"/>
    </location>
</feature>
<keyword evidence="4" id="KW-0175">Coiled coil</keyword>